<feature type="domain" description="DUF4214" evidence="1">
    <location>
        <begin position="68"/>
        <end position="122"/>
    </location>
</feature>
<dbReference type="Pfam" id="PF13946">
    <property type="entry name" value="DUF4214"/>
    <property type="match status" value="1"/>
</dbReference>
<comment type="caution">
    <text evidence="2">The sequence shown here is derived from an EMBL/GenBank/DDBJ whole genome shotgun (WGS) entry which is preliminary data.</text>
</comment>
<organism evidence="2 3">
    <name type="scientific">Undibacterium seohonense</name>
    <dbReference type="NCBI Taxonomy" id="1344950"/>
    <lineage>
        <taxon>Bacteria</taxon>
        <taxon>Pseudomonadati</taxon>
        <taxon>Pseudomonadota</taxon>
        <taxon>Betaproteobacteria</taxon>
        <taxon>Burkholderiales</taxon>
        <taxon>Oxalobacteraceae</taxon>
        <taxon>Undibacterium</taxon>
    </lineage>
</organism>
<protein>
    <submittedName>
        <fullName evidence="2">DUF4214 domain-containing protein</fullName>
    </submittedName>
</protein>
<gene>
    <name evidence="2" type="ORF">H8K52_13600</name>
</gene>
<name>A0ABR6X716_9BURK</name>
<dbReference type="InterPro" id="IPR025282">
    <property type="entry name" value="DUF4214"/>
</dbReference>
<accession>A0ABR6X716</accession>
<keyword evidence="3" id="KW-1185">Reference proteome</keyword>
<sequence>MKEKAATISAAEVKTLIEIYVAFFNRIPDADGLSYWIDQVKSGTSMSAISESFYNIGASPQYASLTGFTANMSNADFIHTFYKNVLGRSEGADTGGLDYWMGKLAAGQSTRGSLAQDILNSAHTFKGNATYGYVADLLDNKYLVGKTLAIDWGITYNVDAYGRGVAIAKAVTPTDMTAALQLVGISASEMSFI</sequence>
<dbReference type="Proteomes" id="UP000648257">
    <property type="component" value="Unassembled WGS sequence"/>
</dbReference>
<dbReference type="Gene3D" id="1.10.3130.20">
    <property type="entry name" value="Phycobilisome linker domain"/>
    <property type="match status" value="1"/>
</dbReference>
<evidence type="ECO:0000259" key="1">
    <source>
        <dbReference type="Pfam" id="PF13946"/>
    </source>
</evidence>
<proteinExistence type="predicted"/>
<evidence type="ECO:0000313" key="2">
    <source>
        <dbReference type="EMBL" id="MBC3808375.1"/>
    </source>
</evidence>
<dbReference type="InterPro" id="IPR038255">
    <property type="entry name" value="PBS_linker_sf"/>
</dbReference>
<dbReference type="EMBL" id="JACOFW010000015">
    <property type="protein sequence ID" value="MBC3808375.1"/>
    <property type="molecule type" value="Genomic_DNA"/>
</dbReference>
<reference evidence="2 3" key="1">
    <citation type="submission" date="2020-08" db="EMBL/GenBank/DDBJ databases">
        <title>Novel species isolated from subtropical streams in China.</title>
        <authorList>
            <person name="Lu H."/>
        </authorList>
    </citation>
    <scope>NUCLEOTIDE SEQUENCE [LARGE SCALE GENOMIC DNA]</scope>
    <source>
        <strain evidence="2 3">KACC 16656</strain>
    </source>
</reference>
<evidence type="ECO:0000313" key="3">
    <source>
        <dbReference type="Proteomes" id="UP000648257"/>
    </source>
</evidence>